<accession>Q5TPD0</accession>
<reference evidence="2" key="5">
    <citation type="submission" date="2011-05" db="EMBL/GenBank/DDBJ databases">
        <authorList>
            <consortium name="VectorBase"/>
        </authorList>
    </citation>
    <scope>NUCLEOTIDE SEQUENCE</scope>
    <source>
        <strain evidence="2">PEST</strain>
    </source>
</reference>
<evidence type="ECO:0000256" key="1">
    <source>
        <dbReference type="SAM" id="MobiDB-lite"/>
    </source>
</evidence>
<comment type="caution">
    <text evidence="2">The sequence shown here is derived from an EMBL/GenBank/DDBJ whole genome shotgun (WGS) entry which is preliminary data.</text>
</comment>
<sequence>MQPPATRTHTSTVASRPSPPHIRWEQSSTIIRPCHSRTRRSSTGRTVASSAYCPPPGQQRLGQRPSSIST</sequence>
<dbReference type="PaxDb" id="7165-AGAP009597-PA"/>
<protein>
    <submittedName>
        <fullName evidence="2">AGAP009597-PA</fullName>
    </submittedName>
</protein>
<reference evidence="2" key="4">
    <citation type="journal article" date="2007" name="Genome Biol.">
        <title>Update of the Anopheles gambiae PEST genome assembly.</title>
        <authorList>
            <person name="Sharakhova M.V."/>
            <person name="Hammond M.P."/>
            <person name="Lobo N.F."/>
            <person name="Krzywinski J."/>
            <person name="Unger M.F."/>
            <person name="Hillenmeyer M.E."/>
            <person name="Bruggner R.V."/>
            <person name="Birney E."/>
            <person name="Collins F.H."/>
        </authorList>
    </citation>
    <scope>NUCLEOTIDE SEQUENCE</scope>
    <source>
        <strain evidence="2">PEST</strain>
    </source>
</reference>
<reference evidence="2" key="3">
    <citation type="journal article" date="2004" name="Trends Parasitol.">
        <title>The Anopheles gambiae genome: an update.</title>
        <authorList>
            <person name="Mongin E."/>
            <person name="Louis C."/>
            <person name="Holt R.A."/>
            <person name="Birney E."/>
            <person name="Collins F.H."/>
        </authorList>
    </citation>
    <scope>NUCLEOTIDE SEQUENCE</scope>
    <source>
        <strain evidence="2">PEST</strain>
    </source>
</reference>
<feature type="compositionally biased region" description="Low complexity" evidence="1">
    <location>
        <begin position="58"/>
        <end position="70"/>
    </location>
</feature>
<feature type="compositionally biased region" description="Polar residues" evidence="1">
    <location>
        <begin position="1"/>
        <end position="15"/>
    </location>
</feature>
<reference evidence="2" key="2">
    <citation type="submission" date="2002-03" db="EMBL/GenBank/DDBJ databases">
        <authorList>
            <consortium name="The Anopheles Genome Sequencing Consortium"/>
        </authorList>
    </citation>
    <scope>NUCLEOTIDE SEQUENCE</scope>
    <source>
        <strain evidence="2">PEST</strain>
    </source>
</reference>
<evidence type="ECO:0000313" key="2">
    <source>
        <dbReference type="EMBL" id="EAL39124.2"/>
    </source>
</evidence>
<feature type="region of interest" description="Disordered" evidence="1">
    <location>
        <begin position="1"/>
        <end position="70"/>
    </location>
</feature>
<organism evidence="2">
    <name type="scientific">Anopheles gambiae</name>
    <name type="common">African malaria mosquito</name>
    <dbReference type="NCBI Taxonomy" id="7165"/>
    <lineage>
        <taxon>Eukaryota</taxon>
        <taxon>Metazoa</taxon>
        <taxon>Ecdysozoa</taxon>
        <taxon>Arthropoda</taxon>
        <taxon>Hexapoda</taxon>
        <taxon>Insecta</taxon>
        <taxon>Pterygota</taxon>
        <taxon>Neoptera</taxon>
        <taxon>Endopterygota</taxon>
        <taxon>Diptera</taxon>
        <taxon>Nematocera</taxon>
        <taxon>Culicoidea</taxon>
        <taxon>Culicidae</taxon>
        <taxon>Anophelinae</taxon>
        <taxon>Anopheles</taxon>
    </lineage>
</organism>
<dbReference type="AlphaFoldDB" id="Q5TPD0"/>
<name>Q5TPD0_ANOGA</name>
<reference evidence="2" key="1">
    <citation type="journal article" date="2002" name="Science">
        <title>The genome sequence of the malaria mosquito Anopheles gambiae.</title>
        <authorList>
            <person name="Holt R.A."/>
            <person name="Subramanian G.M."/>
            <person name="Halpern A."/>
            <person name="Sutton G.G."/>
            <person name="Charlab R."/>
            <person name="Nusskern D.R."/>
            <person name="Wincker P."/>
            <person name="Clark A.G."/>
            <person name="Ribeiro J.M."/>
            <person name="Wides R."/>
            <person name="Salzberg S.L."/>
            <person name="Loftus B."/>
            <person name="Yandell M."/>
            <person name="Majoros W.H."/>
            <person name="Rusch D.B."/>
            <person name="Lai Z."/>
            <person name="Kraft C.L."/>
            <person name="Abril J.F."/>
            <person name="Anthouard V."/>
            <person name="Arensburger P."/>
            <person name="Atkinson P.W."/>
            <person name="Baden H."/>
            <person name="de Berardinis V."/>
            <person name="Baldwin D."/>
            <person name="Benes V."/>
            <person name="Biedler J."/>
            <person name="Blass C."/>
            <person name="Bolanos R."/>
            <person name="Boscus D."/>
            <person name="Barnstead M."/>
            <person name="Cai S."/>
            <person name="Center A."/>
            <person name="Chaturverdi K."/>
            <person name="Christophides G.K."/>
            <person name="Chrystal M.A."/>
            <person name="Clamp M."/>
            <person name="Cravchik A."/>
            <person name="Curwen V."/>
            <person name="Dana A."/>
            <person name="Delcher A."/>
            <person name="Dew I."/>
            <person name="Evans C.A."/>
            <person name="Flanigan M."/>
            <person name="Grundschober-Freimoser A."/>
            <person name="Friedli L."/>
            <person name="Gu Z."/>
            <person name="Guan P."/>
            <person name="Guigo R."/>
            <person name="Hillenmeyer M.E."/>
            <person name="Hladun S.L."/>
            <person name="Hogan J.R."/>
            <person name="Hong Y.S."/>
            <person name="Hoover J."/>
            <person name="Jaillon O."/>
            <person name="Ke Z."/>
            <person name="Kodira C."/>
            <person name="Kokoza E."/>
            <person name="Koutsos A."/>
            <person name="Letunic I."/>
            <person name="Levitsky A."/>
            <person name="Liang Y."/>
            <person name="Lin J.J."/>
            <person name="Lobo N.F."/>
            <person name="Lopez J.R."/>
            <person name="Malek J.A."/>
            <person name="McIntosh T.C."/>
            <person name="Meister S."/>
            <person name="Miller J."/>
            <person name="Mobarry C."/>
            <person name="Mongin E."/>
            <person name="Murphy S.D."/>
            <person name="O'Brochta D.A."/>
            <person name="Pfannkoch C."/>
            <person name="Qi R."/>
            <person name="Regier M.A."/>
            <person name="Remington K."/>
            <person name="Shao H."/>
            <person name="Sharakhova M.V."/>
            <person name="Sitter C.D."/>
            <person name="Shetty J."/>
            <person name="Smith T.J."/>
            <person name="Strong R."/>
            <person name="Sun J."/>
            <person name="Thomasova D."/>
            <person name="Ton L.Q."/>
            <person name="Topalis P."/>
            <person name="Tu Z."/>
            <person name="Unger M.F."/>
            <person name="Walenz B."/>
            <person name="Wang A."/>
            <person name="Wang J."/>
            <person name="Wang M."/>
            <person name="Wang X."/>
            <person name="Woodford K.J."/>
            <person name="Wortman J.R."/>
            <person name="Wu M."/>
            <person name="Yao A."/>
            <person name="Zdobnov E.M."/>
            <person name="Zhang H."/>
            <person name="Zhao Q."/>
            <person name="Zhao S."/>
            <person name="Zhu S.C."/>
            <person name="Zhimulev I."/>
            <person name="Coluzzi M."/>
            <person name="della Torre A."/>
            <person name="Roth C.W."/>
            <person name="Louis C."/>
            <person name="Kalush F."/>
            <person name="Mural R.J."/>
            <person name="Myers E.W."/>
            <person name="Adams M.D."/>
            <person name="Smith H.O."/>
            <person name="Broder S."/>
            <person name="Gardner M.J."/>
            <person name="Fraser C.M."/>
            <person name="Birney E."/>
            <person name="Bork P."/>
            <person name="Brey P.T."/>
            <person name="Venter J.C."/>
            <person name="Weissenbach J."/>
            <person name="Kafatos F.C."/>
            <person name="Collins F.H."/>
            <person name="Hoffman S.L."/>
        </authorList>
    </citation>
    <scope>NUCLEOTIDE SEQUENCE [LARGE SCALE GENOMIC DNA]</scope>
    <source>
        <strain evidence="2">PEST</strain>
    </source>
</reference>
<dbReference type="EMBL" id="AAAB01008980">
    <property type="protein sequence ID" value="EAL39124.2"/>
    <property type="molecule type" value="Genomic_DNA"/>
</dbReference>
<gene>
    <name evidence="2" type="ORF">AgaP_AGAP009597</name>
</gene>
<proteinExistence type="predicted"/>
<dbReference type="HOGENOM" id="CLU_2759878_0_0_1"/>